<dbReference type="Gene3D" id="3.20.19.10">
    <property type="entry name" value="Aconitase, domain 4"/>
    <property type="match status" value="1"/>
</dbReference>
<name>A0A1X7DJ97_9PROT</name>
<protein>
    <submittedName>
        <fullName evidence="2">3-isopropylmalate dehydratase, small subunit</fullName>
    </submittedName>
</protein>
<dbReference type="PANTHER" id="PTHR43345">
    <property type="entry name" value="3-ISOPROPYLMALATE DEHYDRATASE SMALL SUBUNIT 2-RELATED-RELATED"/>
    <property type="match status" value="1"/>
</dbReference>
<evidence type="ECO:0000256" key="1">
    <source>
        <dbReference type="ARBA" id="ARBA00023239"/>
    </source>
</evidence>
<dbReference type="SUPFAM" id="SSF52016">
    <property type="entry name" value="LeuD/IlvD-like"/>
    <property type="match status" value="1"/>
</dbReference>
<dbReference type="STRING" id="286727.SAMN02982917_0612"/>
<dbReference type="GO" id="GO:0016829">
    <property type="term" value="F:lyase activity"/>
    <property type="evidence" value="ECO:0007669"/>
    <property type="project" value="UniProtKB-KW"/>
</dbReference>
<reference evidence="2 3" key="1">
    <citation type="submission" date="2017-04" db="EMBL/GenBank/DDBJ databases">
        <authorList>
            <person name="Afonso C.L."/>
            <person name="Miller P.J."/>
            <person name="Scott M.A."/>
            <person name="Spackman E."/>
            <person name="Goraichik I."/>
            <person name="Dimitrov K.M."/>
            <person name="Suarez D.L."/>
            <person name="Swayne D.E."/>
        </authorList>
    </citation>
    <scope>NUCLEOTIDE SEQUENCE [LARGE SCALE GENOMIC DNA]</scope>
    <source>
        <strain evidence="2 3">A2P</strain>
    </source>
</reference>
<dbReference type="EMBL" id="FXAK01000001">
    <property type="protein sequence ID" value="SMF16581.1"/>
    <property type="molecule type" value="Genomic_DNA"/>
</dbReference>
<dbReference type="Proteomes" id="UP000192936">
    <property type="component" value="Unassembled WGS sequence"/>
</dbReference>
<dbReference type="AlphaFoldDB" id="A0A1X7DJ97"/>
<dbReference type="InterPro" id="IPR050075">
    <property type="entry name" value="LeuD"/>
</dbReference>
<gene>
    <name evidence="2" type="ORF">SAMN02982917_0612</name>
</gene>
<proteinExistence type="predicted"/>
<dbReference type="InterPro" id="IPR015928">
    <property type="entry name" value="Aconitase/3IPM_dehydase_swvl"/>
</dbReference>
<evidence type="ECO:0000313" key="2">
    <source>
        <dbReference type="EMBL" id="SMF16581.1"/>
    </source>
</evidence>
<accession>A0A1X7DJ97</accession>
<sequence>MSEATLNMPVMKGRVAFIFDEVNFDVDQIVGVKNIKITDVAELAQLAMQTYDPDFAKSVRPGDLLVGADNFGYGHPHYPPMKAMRHLGIAGVIAESFSPGYWRGEVSMGFPQVSCPGILGFVRRWDEIEVDWAAGVVRNHSQGTEIPYEPLPQADAEMIEAGGLVPFLKQQAAQQREQKDHANVSGT</sequence>
<keyword evidence="1" id="KW-0456">Lyase</keyword>
<dbReference type="PANTHER" id="PTHR43345:SF2">
    <property type="entry name" value="3-ISOPROPYLMALATE DEHYDRATASE SMALL SUBUNIT 1"/>
    <property type="match status" value="1"/>
</dbReference>
<organism evidence="2 3">
    <name type="scientific">Azospirillum oryzae</name>
    <dbReference type="NCBI Taxonomy" id="286727"/>
    <lineage>
        <taxon>Bacteria</taxon>
        <taxon>Pseudomonadati</taxon>
        <taxon>Pseudomonadota</taxon>
        <taxon>Alphaproteobacteria</taxon>
        <taxon>Rhodospirillales</taxon>
        <taxon>Azospirillaceae</taxon>
        <taxon>Azospirillum</taxon>
    </lineage>
</organism>
<dbReference type="RefSeq" id="WP_244560473.1">
    <property type="nucleotide sequence ID" value="NZ_FXAK01000001.1"/>
</dbReference>
<evidence type="ECO:0000313" key="3">
    <source>
        <dbReference type="Proteomes" id="UP000192936"/>
    </source>
</evidence>